<keyword evidence="2" id="KW-1185">Reference proteome</keyword>
<sequence length="262" mass="30144">MVVFDEKQHRCRLCGNYYSDSDMSEEHYPARNTGNEDVVAVDLGKMFDTFTSESVHAEIREKLNHGETLENITGDIFDTQLSTSLFPKGRTARTLCRKCNTFLGKYDEAYLRFFNLDGTPKSINGFQQHTKYQIIKAIYAKFLSIPEAAGEAFDFIDFIRDDDSTVYNGNWNIYFVKRDFSSDLLGMKDIRTGKITFDEGVVYELSDDKFIFNLMNFPKHSCFEMTNLFDILKKNYKLVEGVGESGGYHAQVFMSSIFNTIL</sequence>
<dbReference type="EMBL" id="JAJEQC010000009">
    <property type="protein sequence ID" value="MCC2137376.1"/>
    <property type="molecule type" value="Genomic_DNA"/>
</dbReference>
<evidence type="ECO:0000313" key="1">
    <source>
        <dbReference type="EMBL" id="MCC2137376.1"/>
    </source>
</evidence>
<organism evidence="1 2">
    <name type="scientific">Hominenteromicrobium mulieris</name>
    <dbReference type="NCBI Taxonomy" id="2885357"/>
    <lineage>
        <taxon>Bacteria</taxon>
        <taxon>Bacillati</taxon>
        <taxon>Bacillota</taxon>
        <taxon>Clostridia</taxon>
        <taxon>Eubacteriales</taxon>
        <taxon>Oscillospiraceae</taxon>
        <taxon>Hominenteromicrobium</taxon>
    </lineage>
</organism>
<comment type="caution">
    <text evidence="1">The sequence shown here is derived from an EMBL/GenBank/DDBJ whole genome shotgun (WGS) entry which is preliminary data.</text>
</comment>
<gene>
    <name evidence="1" type="ORF">LKD31_10160</name>
</gene>
<name>A0AAE3AN71_9FIRM</name>
<dbReference type="Proteomes" id="UP001199424">
    <property type="component" value="Unassembled WGS sequence"/>
</dbReference>
<proteinExistence type="predicted"/>
<dbReference type="AlphaFoldDB" id="A0AAE3AN71"/>
<protein>
    <submittedName>
        <fullName evidence="1">Uncharacterized protein</fullName>
    </submittedName>
</protein>
<dbReference type="RefSeq" id="WP_308449610.1">
    <property type="nucleotide sequence ID" value="NZ_JAJEQC010000009.1"/>
</dbReference>
<accession>A0AAE3AN71</accession>
<reference evidence="1" key="1">
    <citation type="submission" date="2021-10" db="EMBL/GenBank/DDBJ databases">
        <title>Anaerobic single-cell dispensing facilitates the cultivation of human gut bacteria.</title>
        <authorList>
            <person name="Afrizal A."/>
        </authorList>
    </citation>
    <scope>NUCLEOTIDE SEQUENCE</scope>
    <source>
        <strain evidence="1">CLA-AA-H250</strain>
    </source>
</reference>
<evidence type="ECO:0000313" key="2">
    <source>
        <dbReference type="Proteomes" id="UP001199424"/>
    </source>
</evidence>